<feature type="transmembrane region" description="Helical" evidence="1">
    <location>
        <begin position="104"/>
        <end position="123"/>
    </location>
</feature>
<proteinExistence type="predicted"/>
<protein>
    <submittedName>
        <fullName evidence="2">DUF2809 domain-containing protein</fullName>
    </submittedName>
</protein>
<name>A0ABX8H1V6_9BACT</name>
<evidence type="ECO:0000313" key="2">
    <source>
        <dbReference type="EMBL" id="QWG09879.1"/>
    </source>
</evidence>
<reference evidence="2 3" key="1">
    <citation type="submission" date="2021-05" db="EMBL/GenBank/DDBJ databases">
        <title>Comparative genomic studies on the polysaccharide-degrading batcterial strains of the Flammeovirga genus.</title>
        <authorList>
            <person name="Zewei F."/>
            <person name="Zheng Z."/>
            <person name="Yu L."/>
            <person name="Ruyue G."/>
            <person name="Yanhong M."/>
            <person name="Yuanyuan C."/>
            <person name="Jingyan G."/>
            <person name="Wenjun H."/>
        </authorList>
    </citation>
    <scope>NUCLEOTIDE SEQUENCE [LARGE SCALE GENOMIC DNA]</scope>
    <source>
        <strain evidence="2 3">YS10</strain>
    </source>
</reference>
<feature type="transmembrane region" description="Helical" evidence="1">
    <location>
        <begin position="65"/>
        <end position="84"/>
    </location>
</feature>
<dbReference type="Pfam" id="PF10990">
    <property type="entry name" value="DUF2809"/>
    <property type="match status" value="1"/>
</dbReference>
<keyword evidence="1" id="KW-1133">Transmembrane helix</keyword>
<accession>A0ABX8H1V6</accession>
<gene>
    <name evidence="2" type="ORF">KM029_19555</name>
</gene>
<dbReference type="RefSeq" id="WP_205125531.1">
    <property type="nucleotide sequence ID" value="NZ_CP076129.1"/>
</dbReference>
<sequence>MEQHYSNYRQRKLYIIIIAFIILLGLYTRSKYLNTLIYSGIGDYLYALMIYFIAGFIFNKKGTGTILILSILICYLIEFQQLYQADWIVKLRANKLIALVLGRGFLWSDLVAYTIGTLTGFFLEKSVLKIEKST</sequence>
<evidence type="ECO:0000256" key="1">
    <source>
        <dbReference type="SAM" id="Phobius"/>
    </source>
</evidence>
<keyword evidence="1" id="KW-0812">Transmembrane</keyword>
<feature type="transmembrane region" description="Helical" evidence="1">
    <location>
        <begin position="12"/>
        <end position="30"/>
    </location>
</feature>
<dbReference type="InterPro" id="IPR021257">
    <property type="entry name" value="DUF2809"/>
</dbReference>
<dbReference type="Proteomes" id="UP000682802">
    <property type="component" value="Chromosome 2"/>
</dbReference>
<dbReference type="EMBL" id="CP076129">
    <property type="protein sequence ID" value="QWG09879.1"/>
    <property type="molecule type" value="Genomic_DNA"/>
</dbReference>
<organism evidence="2 3">
    <name type="scientific">Flammeovirga kamogawensis</name>
    <dbReference type="NCBI Taxonomy" id="373891"/>
    <lineage>
        <taxon>Bacteria</taxon>
        <taxon>Pseudomonadati</taxon>
        <taxon>Bacteroidota</taxon>
        <taxon>Cytophagia</taxon>
        <taxon>Cytophagales</taxon>
        <taxon>Flammeovirgaceae</taxon>
        <taxon>Flammeovirga</taxon>
    </lineage>
</organism>
<evidence type="ECO:0000313" key="3">
    <source>
        <dbReference type="Proteomes" id="UP000682802"/>
    </source>
</evidence>
<keyword evidence="1" id="KW-0472">Membrane</keyword>
<keyword evidence="3" id="KW-1185">Reference proteome</keyword>
<feature type="transmembrane region" description="Helical" evidence="1">
    <location>
        <begin position="36"/>
        <end position="58"/>
    </location>
</feature>